<reference evidence="3 4" key="1">
    <citation type="submission" date="2016-01" db="EMBL/GenBank/DDBJ databases">
        <authorList>
            <person name="Oliw E.H."/>
        </authorList>
    </citation>
    <scope>NUCLEOTIDE SEQUENCE [LARGE SCALE GENOMIC DNA]</scope>
    <source>
        <strain evidence="3 4">MJR8628B</strain>
    </source>
</reference>
<accession>A0A133KU60</accession>
<dbReference type="EMBL" id="LRPO01000001">
    <property type="protein sequence ID" value="KWZ83113.1"/>
    <property type="molecule type" value="Genomic_DNA"/>
</dbReference>
<evidence type="ECO:0000256" key="1">
    <source>
        <dbReference type="ARBA" id="ARBA00006525"/>
    </source>
</evidence>
<dbReference type="PANTHER" id="PTHR43022">
    <property type="entry name" value="PROTEIN SMF"/>
    <property type="match status" value="1"/>
</dbReference>
<dbReference type="SUPFAM" id="SSF102405">
    <property type="entry name" value="MCP/YpsA-like"/>
    <property type="match status" value="1"/>
</dbReference>
<dbReference type="InterPro" id="IPR057666">
    <property type="entry name" value="DrpA_SLOG"/>
</dbReference>
<dbReference type="Gene3D" id="3.40.50.450">
    <property type="match status" value="1"/>
</dbReference>
<comment type="similarity">
    <text evidence="1">Belongs to the DprA/Smf family.</text>
</comment>
<protein>
    <submittedName>
        <fullName evidence="3">Putative DNA protecting protein DprA</fullName>
    </submittedName>
</protein>
<dbReference type="InterPro" id="IPR003488">
    <property type="entry name" value="DprA"/>
</dbReference>
<sequence length="348" mass="38243">MGAWQMSDDEGLMRENAALVALLNTIDRKRDSWSSIAETVERNGSALKVLMHEIDPRNNPLYDDEDPDDFENGEPTLFDDRDIPVSRARAAELESAFDAALDEVDSWERRGLDFVSVLDDRYPNRLRQVVDMPPFLFAEGRMVQDELGVSVVGSRKADAESLKFAQDTASMLVSCGFAVIAGLASGIDTAAHVRALEEGGRTVAFIGTGITKRYPRENGTLQDRIRRDGLVLSQFWPDQGPTKYTFPMRNASMSGYGVATVVVQASEHSGTRIQARQAQQHGRPVILRDTVVDGTEWGRKLASRPGVCVASTVDDVKARLHDLLGMGRALEESVDMLLSAGASRSNDQ</sequence>
<dbReference type="GO" id="GO:0009294">
    <property type="term" value="P:DNA-mediated transformation"/>
    <property type="evidence" value="ECO:0007669"/>
    <property type="project" value="InterPro"/>
</dbReference>
<name>A0A133KU60_BIFBI</name>
<evidence type="ECO:0000313" key="3">
    <source>
        <dbReference type="EMBL" id="KWZ83113.1"/>
    </source>
</evidence>
<evidence type="ECO:0000313" key="4">
    <source>
        <dbReference type="Proteomes" id="UP000070092"/>
    </source>
</evidence>
<organism evidence="3 4">
    <name type="scientific">Bifidobacterium bifidum</name>
    <dbReference type="NCBI Taxonomy" id="1681"/>
    <lineage>
        <taxon>Bacteria</taxon>
        <taxon>Bacillati</taxon>
        <taxon>Actinomycetota</taxon>
        <taxon>Actinomycetes</taxon>
        <taxon>Bifidobacteriales</taxon>
        <taxon>Bifidobacteriaceae</taxon>
        <taxon>Bifidobacterium</taxon>
    </lineage>
</organism>
<dbReference type="PANTHER" id="PTHR43022:SF1">
    <property type="entry name" value="PROTEIN SMF"/>
    <property type="match status" value="1"/>
</dbReference>
<dbReference type="AlphaFoldDB" id="A0A133KU60"/>
<comment type="caution">
    <text evidence="3">The sequence shown here is derived from an EMBL/GenBank/DDBJ whole genome shotgun (WGS) entry which is preliminary data.</text>
</comment>
<feature type="domain" description="Smf/DprA SLOG" evidence="2">
    <location>
        <begin position="114"/>
        <end position="290"/>
    </location>
</feature>
<dbReference type="PATRIC" id="fig|1681.53.peg.3"/>
<evidence type="ECO:0000259" key="2">
    <source>
        <dbReference type="Pfam" id="PF02481"/>
    </source>
</evidence>
<dbReference type="Pfam" id="PF02481">
    <property type="entry name" value="DNA_processg_A"/>
    <property type="match status" value="1"/>
</dbReference>
<dbReference type="Proteomes" id="UP000070092">
    <property type="component" value="Unassembled WGS sequence"/>
</dbReference>
<proteinExistence type="inferred from homology"/>
<gene>
    <name evidence="3" type="ORF">HMPREF3196_00002</name>
</gene>